<name>A0ABQ6F284_9VIBR</name>
<sequence length="629" mass="70462">MRDKVSQWVDWDAQEHSLSAVEALNVVKKKHGTEYMSSFFMTRLREIANHPFNTEELTSTEFGIVHEAATVFVMSQATDLPHYELFPSEYMLQTYLANLAMELELLYPMAEDEAMYLQRYYEHDSLGLSVYSIALNISLEHYGEAELIRRLAEETNSRYSDSLRQFLIANFSSGSDFKQQLELALLQELKRFSTDWKPEYDEFSQALNGLHPYARVGAMLQNTLLSKWSSLRQHEREALLPWYEQVTKLPSYKYGYSQVGEAVVNHFRQHRQQEHHSRWNFPTFAAVTLATLIFPELLGELALGEAAQALLFSRTMFTGARVADAAYTSEFAELAAQQTVRPGSAMPQSTALSLSKVSSPAVIGSEIELGLHHYLAADAIEGTDYVANVQGSWQRVRRFPLTDDYALFGGIGSLGMHKVYRSGAAGWLLDQTASSLNNWVSSGNYRHVLLLGKGRPESLFRHYGENVKSRYGIPAGNMASDGDIASYRLSGMFPRASSGQLSSLTFNHRLDIVAHGNPYGPICSDQSGFETSLTPSGLARKLFDLGLRQVGVLKIQSCNLGGGFYLGKLDQELKKAGINVGFLAAPKGYLVQLPRLPRAVFSPFPNFRPDRYEVISTGLHQGFPGTRYQ</sequence>
<dbReference type="EMBL" id="BSPW01000079">
    <property type="protein sequence ID" value="GLT19593.1"/>
    <property type="molecule type" value="Genomic_DNA"/>
</dbReference>
<protein>
    <submittedName>
        <fullName evidence="1">Uncharacterized protein</fullName>
    </submittedName>
</protein>
<dbReference type="Proteomes" id="UP001157138">
    <property type="component" value="Unassembled WGS sequence"/>
</dbReference>
<reference evidence="2" key="1">
    <citation type="journal article" date="2019" name="Int. J. Syst. Evol. Microbiol.">
        <title>The Global Catalogue of Microorganisms (GCM) 10K type strain sequencing project: providing services to taxonomists for standard genome sequencing and annotation.</title>
        <authorList>
            <consortium name="The Broad Institute Genomics Platform"/>
            <consortium name="The Broad Institute Genome Sequencing Center for Infectious Disease"/>
            <person name="Wu L."/>
            <person name="Ma J."/>
        </authorList>
    </citation>
    <scope>NUCLEOTIDE SEQUENCE [LARGE SCALE GENOMIC DNA]</scope>
    <source>
        <strain evidence="2">NBRC 108723</strain>
    </source>
</reference>
<evidence type="ECO:0000313" key="2">
    <source>
        <dbReference type="Proteomes" id="UP001157138"/>
    </source>
</evidence>
<evidence type="ECO:0000313" key="1">
    <source>
        <dbReference type="EMBL" id="GLT19593.1"/>
    </source>
</evidence>
<proteinExistence type="predicted"/>
<accession>A0ABQ6F284</accession>
<organism evidence="1 2">
    <name type="scientific">Vibrio zhanjiangensis</name>
    <dbReference type="NCBI Taxonomy" id="1046128"/>
    <lineage>
        <taxon>Bacteria</taxon>
        <taxon>Pseudomonadati</taxon>
        <taxon>Pseudomonadota</taxon>
        <taxon>Gammaproteobacteria</taxon>
        <taxon>Vibrionales</taxon>
        <taxon>Vibrionaceae</taxon>
        <taxon>Vibrio</taxon>
    </lineage>
</organism>
<comment type="caution">
    <text evidence="1">The sequence shown here is derived from an EMBL/GenBank/DDBJ whole genome shotgun (WGS) entry which is preliminary data.</text>
</comment>
<gene>
    <name evidence="1" type="ORF">GCM10007938_33750</name>
</gene>
<keyword evidence="2" id="KW-1185">Reference proteome</keyword>